<dbReference type="EMBL" id="CAJMXA010002107">
    <property type="protein sequence ID" value="CAE6475846.1"/>
    <property type="molecule type" value="Genomic_DNA"/>
</dbReference>
<organism evidence="7 8">
    <name type="scientific">Rhizoctonia solani</name>
    <dbReference type="NCBI Taxonomy" id="456999"/>
    <lineage>
        <taxon>Eukaryota</taxon>
        <taxon>Fungi</taxon>
        <taxon>Dikarya</taxon>
        <taxon>Basidiomycota</taxon>
        <taxon>Agaricomycotina</taxon>
        <taxon>Agaricomycetes</taxon>
        <taxon>Cantharellales</taxon>
        <taxon>Ceratobasidiaceae</taxon>
        <taxon>Rhizoctonia</taxon>
    </lineage>
</organism>
<feature type="domain" description="Peptidase C14 caspase" evidence="6">
    <location>
        <begin position="345"/>
        <end position="471"/>
    </location>
</feature>
<evidence type="ECO:0000259" key="6">
    <source>
        <dbReference type="Pfam" id="PF00656"/>
    </source>
</evidence>
<evidence type="ECO:0000256" key="1">
    <source>
        <dbReference type="ARBA" id="ARBA00022703"/>
    </source>
</evidence>
<evidence type="ECO:0000256" key="3">
    <source>
        <dbReference type="SAM" id="MobiDB-lite"/>
    </source>
</evidence>
<dbReference type="AlphaFoldDB" id="A0A8H3GVY4"/>
<keyword evidence="4" id="KW-1133">Transmembrane helix</keyword>
<keyword evidence="1" id="KW-0053">Apoptosis</keyword>
<feature type="compositionally biased region" description="Acidic residues" evidence="3">
    <location>
        <begin position="269"/>
        <end position="279"/>
    </location>
</feature>
<feature type="region of interest" description="Disordered" evidence="3">
    <location>
        <begin position="248"/>
        <end position="303"/>
    </location>
</feature>
<dbReference type="GO" id="GO:0006915">
    <property type="term" value="P:apoptotic process"/>
    <property type="evidence" value="ECO:0007669"/>
    <property type="project" value="UniProtKB-KW"/>
</dbReference>
<evidence type="ECO:0000256" key="4">
    <source>
        <dbReference type="SAM" id="Phobius"/>
    </source>
</evidence>
<feature type="compositionally biased region" description="Polar residues" evidence="3">
    <location>
        <begin position="256"/>
        <end position="268"/>
    </location>
</feature>
<dbReference type="InterPro" id="IPR029030">
    <property type="entry name" value="Caspase-like_dom_sf"/>
</dbReference>
<accession>A0A8H3GVY4</accession>
<keyword evidence="2" id="KW-0378">Hydrolase</keyword>
<dbReference type="SUPFAM" id="SSF52129">
    <property type="entry name" value="Caspase-like"/>
    <property type="match status" value="1"/>
</dbReference>
<feature type="transmembrane region" description="Helical" evidence="4">
    <location>
        <begin position="113"/>
        <end position="136"/>
    </location>
</feature>
<dbReference type="InterPro" id="IPR011600">
    <property type="entry name" value="Pept_C14_caspase"/>
</dbReference>
<dbReference type="GO" id="GO:0004197">
    <property type="term" value="F:cysteine-type endopeptidase activity"/>
    <property type="evidence" value="ECO:0007669"/>
    <property type="project" value="InterPro"/>
</dbReference>
<comment type="caution">
    <text evidence="7">The sequence shown here is derived from an EMBL/GenBank/DDBJ whole genome shotgun (WGS) entry which is preliminary data.</text>
</comment>
<evidence type="ECO:0000313" key="7">
    <source>
        <dbReference type="EMBL" id="CAE6475846.1"/>
    </source>
</evidence>
<protein>
    <recommendedName>
        <fullName evidence="6">Peptidase C14 caspase domain-containing protein</fullName>
    </recommendedName>
</protein>
<keyword evidence="2" id="KW-0645">Protease</keyword>
<dbReference type="Proteomes" id="UP000663853">
    <property type="component" value="Unassembled WGS sequence"/>
</dbReference>
<keyword evidence="4" id="KW-0812">Transmembrane</keyword>
<feature type="chain" id="PRO_5034780055" description="Peptidase C14 caspase domain-containing protein" evidence="5">
    <location>
        <begin position="24"/>
        <end position="668"/>
    </location>
</feature>
<keyword evidence="5" id="KW-0732">Signal</keyword>
<sequence>MLGTNNQRVISFCLFLVISLTGSQDSNPPPPTSTMPTIILLPPQLAPHATASTGTQTELSLRQGAIIIKTTSLACMRVSKICLVREPHARDALSATQSISRLASTTHWDTLRLTLAVMLVILSVLGLLALIVHVVCPGEFDKIGTFSGNETKGLLRTVPPSTSTGLHQDYQACRFNDSGQIPNRPRRGLNKPLQSLELPNFILGDGHLVMSPVESAYDPLELLSAAATSRPSDVRGRKIAVAQKSGSIGFDIKGPNPNTRTVKSQAQELTDEQGTETSEDQTQVQVPSNKPAPEQMNESRAQTDPCAKYRLVPLIKSLTGLVSVQRTTAHILGVGMSWDGIGDGSRSVLPGPPHDMKWLRNVFASQENFRFKYLLDCTATLDAVRQSLEDMHSVAGENDFIVLYLSGHGAENDSFELYDPNSPDNSALLNETMLNEWIIEFRSKSRSETRRTPVYIIFDFCRPSLVKPKTALDSGVNVIWACSPTESALDLKLKAPNRSLPRSCFLLSLILAVDDVSADPTAPVVGCFTSRMKEFVKVIRGLQCYQHKCRRPAPWRCCRCDNCLGGKHCVHDNHAGDLPFQVVSIGGIEGNSELAAVVRYIARHFPLDIKKAADQVAKDHWILYFNPSRISTSKQPLNPRNRRLGINPAIDNSNVARNMTIPVKLVRF</sequence>
<evidence type="ECO:0000313" key="8">
    <source>
        <dbReference type="Proteomes" id="UP000663853"/>
    </source>
</evidence>
<dbReference type="Gene3D" id="3.40.50.1460">
    <property type="match status" value="1"/>
</dbReference>
<feature type="signal peptide" evidence="5">
    <location>
        <begin position="1"/>
        <end position="23"/>
    </location>
</feature>
<evidence type="ECO:0000256" key="2">
    <source>
        <dbReference type="ARBA" id="ARBA00022807"/>
    </source>
</evidence>
<dbReference type="GO" id="GO:0006508">
    <property type="term" value="P:proteolysis"/>
    <property type="evidence" value="ECO:0007669"/>
    <property type="project" value="InterPro"/>
</dbReference>
<keyword evidence="4" id="KW-0472">Membrane</keyword>
<name>A0A8H3GVY4_9AGAM</name>
<reference evidence="7" key="1">
    <citation type="submission" date="2021-01" db="EMBL/GenBank/DDBJ databases">
        <authorList>
            <person name="Kaushik A."/>
        </authorList>
    </citation>
    <scope>NUCLEOTIDE SEQUENCE</scope>
    <source>
        <strain evidence="7">AG6-10EEA</strain>
    </source>
</reference>
<dbReference type="Pfam" id="PF00656">
    <property type="entry name" value="Peptidase_C14"/>
    <property type="match status" value="1"/>
</dbReference>
<keyword evidence="2" id="KW-0788">Thiol protease</keyword>
<evidence type="ECO:0000256" key="5">
    <source>
        <dbReference type="SAM" id="SignalP"/>
    </source>
</evidence>
<gene>
    <name evidence="7" type="ORF">RDB_LOCUS80924</name>
</gene>
<proteinExistence type="predicted"/>